<dbReference type="KEGG" id="uma:UMAG_01386"/>
<keyword evidence="3" id="KW-1185">Reference proteome</keyword>
<reference evidence="2 3" key="1">
    <citation type="journal article" date="2006" name="Nature">
        <title>Insights from the genome of the biotrophic fungal plant pathogen Ustilago maydis.</title>
        <authorList>
            <person name="Kamper J."/>
            <person name="Kahmann R."/>
            <person name="Bolker M."/>
            <person name="Ma L.J."/>
            <person name="Brefort T."/>
            <person name="Saville B.J."/>
            <person name="Banuett F."/>
            <person name="Kronstad J.W."/>
            <person name="Gold S.E."/>
            <person name="Muller O."/>
            <person name="Perlin M.H."/>
            <person name="Wosten H.A."/>
            <person name="de Vries R."/>
            <person name="Ruiz-Herrera J."/>
            <person name="Reynaga-Pena C.G."/>
            <person name="Snetselaar K."/>
            <person name="McCann M."/>
            <person name="Perez-Martin J."/>
            <person name="Feldbrugge M."/>
            <person name="Basse C.W."/>
            <person name="Steinberg G."/>
            <person name="Ibeas J.I."/>
            <person name="Holloman W."/>
            <person name="Guzman P."/>
            <person name="Farman M."/>
            <person name="Stajich J.E."/>
            <person name="Sentandreu R."/>
            <person name="Gonzalez-Prieto J.M."/>
            <person name="Kennell J.C."/>
            <person name="Molina L."/>
            <person name="Schirawski J."/>
            <person name="Mendoza-Mendoza A."/>
            <person name="Greilinger D."/>
            <person name="Munch K."/>
            <person name="Rossel N."/>
            <person name="Scherer M."/>
            <person name="Vranes M."/>
            <person name="Ladendorf O."/>
            <person name="Vincon V."/>
            <person name="Fuchs U."/>
            <person name="Sandrock B."/>
            <person name="Meng S."/>
            <person name="Ho E.C."/>
            <person name="Cahill M.J."/>
            <person name="Boyce K.J."/>
            <person name="Klose J."/>
            <person name="Klosterman S.J."/>
            <person name="Deelstra H.J."/>
            <person name="Ortiz-Castellanos L."/>
            <person name="Li W."/>
            <person name="Sanchez-Alonso P."/>
            <person name="Schreier P.H."/>
            <person name="Hauser-Hahn I."/>
            <person name="Vaupel M."/>
            <person name="Koopmann E."/>
            <person name="Friedrich G."/>
            <person name="Voss H."/>
            <person name="Schluter T."/>
            <person name="Margolis J."/>
            <person name="Platt D."/>
            <person name="Swimmer C."/>
            <person name="Gnirke A."/>
            <person name="Chen F."/>
            <person name="Vysotskaia V."/>
            <person name="Mannhaupt G."/>
            <person name="Guldener U."/>
            <person name="Munsterkotter M."/>
            <person name="Haase D."/>
            <person name="Oesterheld M."/>
            <person name="Mewes H.W."/>
            <person name="Mauceli E.W."/>
            <person name="DeCaprio D."/>
            <person name="Wade C.M."/>
            <person name="Butler J."/>
            <person name="Young S."/>
            <person name="Jaffe D.B."/>
            <person name="Calvo S."/>
            <person name="Nusbaum C."/>
            <person name="Galagan J."/>
            <person name="Birren B.W."/>
        </authorList>
    </citation>
    <scope>NUCLEOTIDE SEQUENCE [LARGE SCALE GENOMIC DNA]</scope>
    <source>
        <strain evidence="3">DSM 14603 / FGSC 9021 / UM521</strain>
    </source>
</reference>
<sequence length="102" mass="10959">MNPNDSRLLHVTINCATPSAYDVQPEGIQSIDRLGSALLAKAGGREVGHSSERRPDCLVQGSAGKPNHVRAAGELKHKQQPSRTTSTSAGTISYMYLVNFHC</sequence>
<evidence type="ECO:0000313" key="2">
    <source>
        <dbReference type="EMBL" id="KIS71491.1"/>
    </source>
</evidence>
<proteinExistence type="predicted"/>
<dbReference type="RefSeq" id="XP_011387271.1">
    <property type="nucleotide sequence ID" value="XM_011388969.1"/>
</dbReference>
<evidence type="ECO:0000313" key="3">
    <source>
        <dbReference type="Proteomes" id="UP000000561"/>
    </source>
</evidence>
<feature type="region of interest" description="Disordered" evidence="1">
    <location>
        <begin position="44"/>
        <end position="65"/>
    </location>
</feature>
<dbReference type="EMBL" id="CM003141">
    <property type="protein sequence ID" value="KIS71491.1"/>
    <property type="molecule type" value="Genomic_DNA"/>
</dbReference>
<dbReference type="VEuPathDB" id="FungiDB:UMAG_01386"/>
<name>A0A0D1E7M4_MYCMD</name>
<feature type="compositionally biased region" description="Basic and acidic residues" evidence="1">
    <location>
        <begin position="44"/>
        <end position="56"/>
    </location>
</feature>
<gene>
    <name evidence="2" type="ORF">UMAG_01386</name>
</gene>
<dbReference type="Proteomes" id="UP000000561">
    <property type="component" value="Chromosome 2"/>
</dbReference>
<accession>A0A0D1E7M4</accession>
<organism evidence="2 3">
    <name type="scientific">Mycosarcoma maydis</name>
    <name type="common">Corn smut fungus</name>
    <name type="synonym">Ustilago maydis</name>
    <dbReference type="NCBI Taxonomy" id="5270"/>
    <lineage>
        <taxon>Eukaryota</taxon>
        <taxon>Fungi</taxon>
        <taxon>Dikarya</taxon>
        <taxon>Basidiomycota</taxon>
        <taxon>Ustilaginomycotina</taxon>
        <taxon>Ustilaginomycetes</taxon>
        <taxon>Ustilaginales</taxon>
        <taxon>Ustilaginaceae</taxon>
        <taxon>Mycosarcoma</taxon>
    </lineage>
</organism>
<protein>
    <submittedName>
        <fullName evidence="2">Uncharacterized protein</fullName>
    </submittedName>
</protein>
<dbReference type="AlphaFoldDB" id="A0A0D1E7M4"/>
<evidence type="ECO:0000256" key="1">
    <source>
        <dbReference type="SAM" id="MobiDB-lite"/>
    </source>
</evidence>
<dbReference type="GeneID" id="23562427"/>
<dbReference type="InParanoid" id="A0A0D1E7M4"/>